<evidence type="ECO:0000256" key="2">
    <source>
        <dbReference type="ARBA" id="ARBA00012438"/>
    </source>
</evidence>
<dbReference type="EC" id="2.7.13.3" evidence="2"/>
<feature type="chain" id="PRO_5045285211" description="histidine kinase" evidence="6">
    <location>
        <begin position="24"/>
        <end position="632"/>
    </location>
</feature>
<accession>A0ABS5V3Z4</accession>
<feature type="domain" description="Histidine kinase" evidence="7">
    <location>
        <begin position="400"/>
        <end position="630"/>
    </location>
</feature>
<comment type="catalytic activity">
    <reaction evidence="1">
        <text>ATP + protein L-histidine = ADP + protein N-phospho-L-histidine.</text>
        <dbReference type="EC" id="2.7.13.3"/>
    </reaction>
</comment>
<keyword evidence="5" id="KW-0812">Transmembrane</keyword>
<evidence type="ECO:0000256" key="5">
    <source>
        <dbReference type="SAM" id="Phobius"/>
    </source>
</evidence>
<dbReference type="Gene3D" id="1.10.287.130">
    <property type="match status" value="1"/>
</dbReference>
<evidence type="ECO:0000256" key="1">
    <source>
        <dbReference type="ARBA" id="ARBA00000085"/>
    </source>
</evidence>
<evidence type="ECO:0000256" key="4">
    <source>
        <dbReference type="SAM" id="Coils"/>
    </source>
</evidence>
<gene>
    <name evidence="8" type="ORF">KJI95_11655</name>
</gene>
<dbReference type="Pfam" id="PF02518">
    <property type="entry name" value="HATPase_c"/>
    <property type="match status" value="1"/>
</dbReference>
<keyword evidence="6" id="KW-0732">Signal</keyword>
<keyword evidence="9" id="KW-1185">Reference proteome</keyword>
<evidence type="ECO:0000259" key="7">
    <source>
        <dbReference type="PROSITE" id="PS50109"/>
    </source>
</evidence>
<evidence type="ECO:0000313" key="8">
    <source>
        <dbReference type="EMBL" id="MBT1445176.1"/>
    </source>
</evidence>
<dbReference type="SMART" id="SM00387">
    <property type="entry name" value="HATPase_c"/>
    <property type="match status" value="1"/>
</dbReference>
<dbReference type="Proteomes" id="UP001195903">
    <property type="component" value="Unassembled WGS sequence"/>
</dbReference>
<dbReference type="CDD" id="cd00082">
    <property type="entry name" value="HisKA"/>
    <property type="match status" value="1"/>
</dbReference>
<dbReference type="Pfam" id="PF13689">
    <property type="entry name" value="DUF4154"/>
    <property type="match status" value="1"/>
</dbReference>
<keyword evidence="3" id="KW-0597">Phosphoprotein</keyword>
<protein>
    <recommendedName>
        <fullName evidence="2">histidine kinase</fullName>
        <ecNumber evidence="2">2.7.13.3</ecNumber>
    </recommendedName>
</protein>
<dbReference type="PRINTS" id="PR00344">
    <property type="entry name" value="BCTRLSENSOR"/>
</dbReference>
<evidence type="ECO:0000256" key="6">
    <source>
        <dbReference type="SAM" id="SignalP"/>
    </source>
</evidence>
<sequence length="632" mass="70801">MTKIGQYLCLVLLLLCSPLSTGAELTPEQVKTAYVYNFLKYVQWPDENQRRTLKVLYVGDNDKLLSVLKSLEQQKVRSLALSVSAGNSDSAITGADVLVVDKSRESRLGDINALILNRPILVIADNAREKQLFGFNFVNRSGGKIGFEINRYNMVYNKLTVSKDIVILGGTELDVASMVKDMESTLQANREQYARLQSQVTEKQRQLDAQQQKQKQQQAKITELDNTLAQQQTAQEALKSQQQALEQKMADTQASFSRQQAELDAKQQELKNKTDEITALSASISINEARIREQKSVLAGYETELAMKEKSLASQSETLEAQSTIIQTQKTLLYISIALIISISISVMLIYRGARVKNQLFVQLAHKHTELESANAQIIRTRDQLLKSEKMAALGSLVAGVAHEINTPIGVGVTSSTHMQEQLSRFIKRYKAEEVTEADLDQLLDDLTQSLELLVRNLDRAARLIKSFKQVSIDQSHEEIRTLQMKEYIQEVCDSLQHELKRGGHKVKINAEQQLSYSCEAGAMAQVITNLVMNSLIHGFRHKTDGEIRFDCYTQENRLIIDYRDNGCGIADETVAKVFDPFFTTRRGEGSSGLGMHVSFNIVNQKFGGDLQCLPSDTGAHFRISLPLQSSE</sequence>
<feature type="signal peptide" evidence="6">
    <location>
        <begin position="1"/>
        <end position="23"/>
    </location>
</feature>
<evidence type="ECO:0000256" key="3">
    <source>
        <dbReference type="ARBA" id="ARBA00022553"/>
    </source>
</evidence>
<keyword evidence="4" id="KW-0175">Coiled coil</keyword>
<organism evidence="8 9">
    <name type="scientific">Shewanella jiangmenensis</name>
    <dbReference type="NCBI Taxonomy" id="2837387"/>
    <lineage>
        <taxon>Bacteria</taxon>
        <taxon>Pseudomonadati</taxon>
        <taxon>Pseudomonadota</taxon>
        <taxon>Gammaproteobacteria</taxon>
        <taxon>Alteromonadales</taxon>
        <taxon>Shewanellaceae</taxon>
        <taxon>Shewanella</taxon>
    </lineage>
</organism>
<reference evidence="8 9" key="1">
    <citation type="submission" date="2021-05" db="EMBL/GenBank/DDBJ databases">
        <title>Shewanella sp. JM162201.</title>
        <authorList>
            <person name="Xu S."/>
            <person name="Li A."/>
        </authorList>
    </citation>
    <scope>NUCLEOTIDE SEQUENCE [LARGE SCALE GENOMIC DNA]</scope>
    <source>
        <strain evidence="8 9">JM162201</strain>
    </source>
</reference>
<evidence type="ECO:0000313" key="9">
    <source>
        <dbReference type="Proteomes" id="UP001195903"/>
    </source>
</evidence>
<dbReference type="Gene3D" id="3.30.565.10">
    <property type="entry name" value="Histidine kinase-like ATPase, C-terminal domain"/>
    <property type="match status" value="1"/>
</dbReference>
<keyword evidence="5" id="KW-0472">Membrane</keyword>
<dbReference type="PANTHER" id="PTHR43065:SF47">
    <property type="match status" value="1"/>
</dbReference>
<feature type="transmembrane region" description="Helical" evidence="5">
    <location>
        <begin position="332"/>
        <end position="351"/>
    </location>
</feature>
<dbReference type="SMART" id="SM00388">
    <property type="entry name" value="HisKA"/>
    <property type="match status" value="1"/>
</dbReference>
<proteinExistence type="predicted"/>
<dbReference type="InterPro" id="IPR025293">
    <property type="entry name" value="YfiR/HmsC-like"/>
</dbReference>
<name>A0ABS5V3Z4_9GAMM</name>
<dbReference type="InterPro" id="IPR036890">
    <property type="entry name" value="HATPase_C_sf"/>
</dbReference>
<dbReference type="RefSeq" id="WP_214507382.1">
    <property type="nucleotide sequence ID" value="NZ_JAHEPS010000004.1"/>
</dbReference>
<dbReference type="SUPFAM" id="SSF47384">
    <property type="entry name" value="Homodimeric domain of signal transducing histidine kinase"/>
    <property type="match status" value="1"/>
</dbReference>
<dbReference type="PANTHER" id="PTHR43065">
    <property type="entry name" value="SENSOR HISTIDINE KINASE"/>
    <property type="match status" value="1"/>
</dbReference>
<comment type="caution">
    <text evidence="8">The sequence shown here is derived from an EMBL/GenBank/DDBJ whole genome shotgun (WGS) entry which is preliminary data.</text>
</comment>
<dbReference type="EMBL" id="JAHEPS010000004">
    <property type="protein sequence ID" value="MBT1445176.1"/>
    <property type="molecule type" value="Genomic_DNA"/>
</dbReference>
<dbReference type="InterPro" id="IPR003661">
    <property type="entry name" value="HisK_dim/P_dom"/>
</dbReference>
<dbReference type="PROSITE" id="PS50109">
    <property type="entry name" value="HIS_KIN"/>
    <property type="match status" value="1"/>
</dbReference>
<feature type="coiled-coil region" evidence="4">
    <location>
        <begin position="179"/>
        <end position="283"/>
    </location>
</feature>
<dbReference type="InterPro" id="IPR005467">
    <property type="entry name" value="His_kinase_dom"/>
</dbReference>
<keyword evidence="5" id="KW-1133">Transmembrane helix</keyword>
<dbReference type="InterPro" id="IPR003594">
    <property type="entry name" value="HATPase_dom"/>
</dbReference>
<dbReference type="InterPro" id="IPR036097">
    <property type="entry name" value="HisK_dim/P_sf"/>
</dbReference>
<dbReference type="InterPro" id="IPR004358">
    <property type="entry name" value="Sig_transdc_His_kin-like_C"/>
</dbReference>
<dbReference type="SUPFAM" id="SSF55874">
    <property type="entry name" value="ATPase domain of HSP90 chaperone/DNA topoisomerase II/histidine kinase"/>
    <property type="match status" value="1"/>
</dbReference>